<evidence type="ECO:0000313" key="17">
    <source>
        <dbReference type="Proteomes" id="UP000094565"/>
    </source>
</evidence>
<evidence type="ECO:0000256" key="14">
    <source>
        <dbReference type="RuleBase" id="RU367007"/>
    </source>
</evidence>
<feature type="transmembrane region" description="Helical" evidence="14">
    <location>
        <begin position="657"/>
        <end position="676"/>
    </location>
</feature>
<comment type="similarity">
    <text evidence="3 14">Belongs to the glycosyltransferase 39 family.</text>
</comment>
<keyword evidence="10 14" id="KW-1133">Transmembrane helix</keyword>
<evidence type="ECO:0000256" key="10">
    <source>
        <dbReference type="ARBA" id="ARBA00022989"/>
    </source>
</evidence>
<dbReference type="InterPro" id="IPR027005">
    <property type="entry name" value="PMT-like"/>
</dbReference>
<evidence type="ECO:0000256" key="5">
    <source>
        <dbReference type="ARBA" id="ARBA00022676"/>
    </source>
</evidence>
<comment type="pathway">
    <text evidence="2 14">Protein modification; protein glycosylation.</text>
</comment>
<feature type="domain" description="MIR" evidence="15">
    <location>
        <begin position="326"/>
        <end position="386"/>
    </location>
</feature>
<feature type="transmembrane region" description="Helical" evidence="14">
    <location>
        <begin position="224"/>
        <end position="252"/>
    </location>
</feature>
<dbReference type="CDD" id="cd23285">
    <property type="entry name" value="beta-trefoil_MIR_PMT4-like"/>
    <property type="match status" value="1"/>
</dbReference>
<proteinExistence type="inferred from homology"/>
<evidence type="ECO:0000256" key="1">
    <source>
        <dbReference type="ARBA" id="ARBA00004477"/>
    </source>
</evidence>
<keyword evidence="17" id="KW-1185">Reference proteome</keyword>
<feature type="domain" description="MIR" evidence="15">
    <location>
        <begin position="390"/>
        <end position="448"/>
    </location>
</feature>
<dbReference type="InterPro" id="IPR003342">
    <property type="entry name" value="ArnT-like_N"/>
</dbReference>
<dbReference type="Proteomes" id="UP000094565">
    <property type="component" value="Chromosome 1"/>
</dbReference>
<dbReference type="InterPro" id="IPR016093">
    <property type="entry name" value="MIR_motif"/>
</dbReference>
<keyword evidence="7 14" id="KW-0812">Transmembrane</keyword>
<organism evidence="16 17">
    <name type="scientific">Komagataella pastoris</name>
    <name type="common">Yeast</name>
    <name type="synonym">Pichia pastoris</name>
    <dbReference type="NCBI Taxonomy" id="4922"/>
    <lineage>
        <taxon>Eukaryota</taxon>
        <taxon>Fungi</taxon>
        <taxon>Dikarya</taxon>
        <taxon>Ascomycota</taxon>
        <taxon>Saccharomycotina</taxon>
        <taxon>Pichiomycetes</taxon>
        <taxon>Pichiales</taxon>
        <taxon>Pichiaceae</taxon>
        <taxon>Komagataella</taxon>
    </lineage>
</organism>
<dbReference type="AlphaFoldDB" id="A0A1B2J9Y5"/>
<comment type="function">
    <text evidence="14">Transfers mannose from Dol-P-mannose to Ser or Thr residues on proteins.</text>
</comment>
<protein>
    <recommendedName>
        <fullName evidence="4 14">Dolichyl-phosphate-mannose--protein mannosyltransferase</fullName>
        <ecNumber evidence="4 14">2.4.1.109</ecNumber>
    </recommendedName>
</protein>
<evidence type="ECO:0000259" key="15">
    <source>
        <dbReference type="PROSITE" id="PS50919"/>
    </source>
</evidence>
<feature type="transmembrane region" description="Helical" evidence="14">
    <location>
        <begin position="627"/>
        <end position="645"/>
    </location>
</feature>
<dbReference type="PROSITE" id="PS50919">
    <property type="entry name" value="MIR"/>
    <property type="match status" value="2"/>
</dbReference>
<dbReference type="UniPathway" id="UPA00378"/>
<comment type="subcellular location">
    <subcellularLocation>
        <location evidence="1 14">Endoplasmic reticulum membrane</location>
        <topology evidence="1 14">Multi-pass membrane protein</topology>
    </subcellularLocation>
</comment>
<gene>
    <name evidence="16" type="ORF">ATY40_BA7501041</name>
</gene>
<feature type="transmembrane region" description="Helical" evidence="14">
    <location>
        <begin position="96"/>
        <end position="114"/>
    </location>
</feature>
<evidence type="ECO:0000256" key="13">
    <source>
        <dbReference type="ARBA" id="ARBA00045102"/>
    </source>
</evidence>
<evidence type="ECO:0000256" key="9">
    <source>
        <dbReference type="ARBA" id="ARBA00022824"/>
    </source>
</evidence>
<dbReference type="OrthoDB" id="292747at2759"/>
<name>A0A1B2J9Y5_PICPA</name>
<comment type="catalytic activity">
    <reaction evidence="13 14">
        <text>a di-trans,poly-cis-dolichyl beta-D-mannosyl phosphate + L-seryl-[protein] = 3-O-(alpha-D-mannosyl)-L-seryl-[protein] + a di-trans,poly-cis-dolichyl phosphate + H(+)</text>
        <dbReference type="Rhea" id="RHEA:17377"/>
        <dbReference type="Rhea" id="RHEA-COMP:9863"/>
        <dbReference type="Rhea" id="RHEA-COMP:13546"/>
        <dbReference type="Rhea" id="RHEA-COMP:19498"/>
        <dbReference type="Rhea" id="RHEA-COMP:19501"/>
        <dbReference type="ChEBI" id="CHEBI:15378"/>
        <dbReference type="ChEBI" id="CHEBI:29999"/>
        <dbReference type="ChEBI" id="CHEBI:57683"/>
        <dbReference type="ChEBI" id="CHEBI:58211"/>
        <dbReference type="ChEBI" id="CHEBI:137321"/>
        <dbReference type="EC" id="2.4.1.109"/>
    </reaction>
</comment>
<dbReference type="PANTHER" id="PTHR10050">
    <property type="entry name" value="DOLICHYL-PHOSPHATE-MANNOSE--PROTEIN MANNOSYLTRANSFERASE"/>
    <property type="match status" value="1"/>
</dbReference>
<feature type="transmembrane region" description="Helical" evidence="14">
    <location>
        <begin position="704"/>
        <end position="729"/>
    </location>
</feature>
<dbReference type="Pfam" id="PF16192">
    <property type="entry name" value="PMT_4TMC"/>
    <property type="match status" value="1"/>
</dbReference>
<evidence type="ECO:0000256" key="11">
    <source>
        <dbReference type="ARBA" id="ARBA00023136"/>
    </source>
</evidence>
<keyword evidence="8" id="KW-0677">Repeat</keyword>
<dbReference type="Gene3D" id="2.80.10.50">
    <property type="match status" value="1"/>
</dbReference>
<evidence type="ECO:0000256" key="8">
    <source>
        <dbReference type="ARBA" id="ARBA00022737"/>
    </source>
</evidence>
<evidence type="ECO:0000256" key="7">
    <source>
        <dbReference type="ARBA" id="ARBA00022692"/>
    </source>
</evidence>
<evidence type="ECO:0000313" key="16">
    <source>
        <dbReference type="EMBL" id="ANZ74772.1"/>
    </source>
</evidence>
<evidence type="ECO:0000256" key="3">
    <source>
        <dbReference type="ARBA" id="ARBA00007222"/>
    </source>
</evidence>
<feature type="transmembrane region" description="Helical" evidence="14">
    <location>
        <begin position="160"/>
        <end position="178"/>
    </location>
</feature>
<dbReference type="InterPro" id="IPR036300">
    <property type="entry name" value="MIR_dom_sf"/>
</dbReference>
<feature type="transmembrane region" description="Helical" evidence="14">
    <location>
        <begin position="588"/>
        <end position="607"/>
    </location>
</feature>
<dbReference type="PANTHER" id="PTHR10050:SF51">
    <property type="entry name" value="PROTEIN O-MANNOSYL-TRANSFERASE 1"/>
    <property type="match status" value="1"/>
</dbReference>
<evidence type="ECO:0000256" key="4">
    <source>
        <dbReference type="ARBA" id="ARBA00012839"/>
    </source>
</evidence>
<evidence type="ECO:0000256" key="6">
    <source>
        <dbReference type="ARBA" id="ARBA00022679"/>
    </source>
</evidence>
<keyword evidence="5 14" id="KW-0328">Glycosyltransferase</keyword>
<evidence type="ECO:0000256" key="12">
    <source>
        <dbReference type="ARBA" id="ARBA00045085"/>
    </source>
</evidence>
<feature type="transmembrane region" description="Helical" evidence="14">
    <location>
        <begin position="185"/>
        <end position="204"/>
    </location>
</feature>
<feature type="transmembrane region" description="Helical" evidence="14">
    <location>
        <begin position="135"/>
        <end position="154"/>
    </location>
</feature>
<accession>A0A1B2J9Y5</accession>
<dbReference type="Pfam" id="PF02815">
    <property type="entry name" value="MIR"/>
    <property type="match status" value="1"/>
</dbReference>
<dbReference type="InterPro" id="IPR032421">
    <property type="entry name" value="PMT_4TMC"/>
</dbReference>
<comment type="catalytic activity">
    <reaction evidence="12 14">
        <text>a di-trans,poly-cis-dolichyl beta-D-mannosyl phosphate + L-threonyl-[protein] = 3-O-(alpha-D-mannosyl)-L-threonyl-[protein] + a di-trans,poly-cis-dolichyl phosphate + H(+)</text>
        <dbReference type="Rhea" id="RHEA:53396"/>
        <dbReference type="Rhea" id="RHEA-COMP:11060"/>
        <dbReference type="Rhea" id="RHEA-COMP:13547"/>
        <dbReference type="Rhea" id="RHEA-COMP:19498"/>
        <dbReference type="Rhea" id="RHEA-COMP:19501"/>
        <dbReference type="ChEBI" id="CHEBI:15378"/>
        <dbReference type="ChEBI" id="CHEBI:30013"/>
        <dbReference type="ChEBI" id="CHEBI:57683"/>
        <dbReference type="ChEBI" id="CHEBI:58211"/>
        <dbReference type="ChEBI" id="CHEBI:137323"/>
        <dbReference type="EC" id="2.4.1.109"/>
    </reaction>
</comment>
<dbReference type="EC" id="2.4.1.109" evidence="4 14"/>
<keyword evidence="6 14" id="KW-0808">Transferase</keyword>
<keyword evidence="11 14" id="KW-0472">Membrane</keyword>
<dbReference type="GO" id="GO:0005789">
    <property type="term" value="C:endoplasmic reticulum membrane"/>
    <property type="evidence" value="ECO:0007669"/>
    <property type="project" value="UniProtKB-SubCell"/>
</dbReference>
<feature type="transmembrane region" description="Helical" evidence="14">
    <location>
        <begin position="273"/>
        <end position="294"/>
    </location>
</feature>
<dbReference type="SUPFAM" id="SSF82109">
    <property type="entry name" value="MIR domain"/>
    <property type="match status" value="1"/>
</dbReference>
<keyword evidence="9 14" id="KW-0256">Endoplasmic reticulum</keyword>
<dbReference type="EMBL" id="CP014584">
    <property type="protein sequence ID" value="ANZ74772.1"/>
    <property type="molecule type" value="Genomic_DNA"/>
</dbReference>
<sequence length="757" mass="87204">MLNTISLKSILQSSLIMMKSKKRLIKVSSNTDKELKNSHIAFRDEKWYTVGLLLVTVTAFCTRFYAINYPDEVVFDEVHFGKFASYYLERTYFFDLHPPFAKLLIAFAGFLAGYNGEFKFTTIGESYVKNEVPYMVYRSLSAVQGSLTVPIVYLCLKESGYTVLTCVFGACIILFDGAHVAETRLILLDATLIFFVSLSIYSYIKFTKQRLEPFSQNWWKWLFFTGVFLSCVISTKYVGVFTYLTIGCGVLFDLWSLLDYKKGYSLGYVGKHFAARFFLLILVPFLIYLNWFYIHFAILSKSGPGDNFMSSEFQETLGDSPLAAFAKEVHFNDVITMKHKETGAMLHSHLANYPLRYEDGRVSSQGQQVTAYSGEDPNNNWQVISPEGLAGVVTQGDVIRLRHVGTDGYLLTHDVASPFYPTNEEFTVVGEEKATQRWNETLFRIDPYDKKKNRPLKSKASFFKLIHVPTVVAMWTHNDQLLPDWGFNQQEVNGNKKLADESNLWVVDNIIDIAEDDPRKHYVPKEVKKLPFLTKWLELQRLMFVQNNKLSSDHPFASDPISWPFSLSGVSFWTNSESRKQIYFIGNIPGWWMEVAALGSFLGLVFADQFTRRRNCLVLTNSARSRLYYNLGFFFIGWCCHYLPFFLMSRQKFLHHYLPAHLIAAIFTAGFLEFVFTDNRTSEFKDQKTSREPNSNSSKPKETLILWLTFSSFVALLLSIIVWSFFFFAPLTYGNTGLSAEEVQQRQWLDMKLQFAK</sequence>
<reference evidence="16 17" key="1">
    <citation type="submission" date="2016-02" db="EMBL/GenBank/DDBJ databases">
        <title>Comparative genomic and transcriptomic foundation for Pichia pastoris.</title>
        <authorList>
            <person name="Love K.R."/>
            <person name="Shah K.A."/>
            <person name="Whittaker C.A."/>
            <person name="Wu J."/>
            <person name="Bartlett M.C."/>
            <person name="Ma D."/>
            <person name="Leeson R.L."/>
            <person name="Priest M."/>
            <person name="Young S.K."/>
            <person name="Love J.C."/>
        </authorList>
    </citation>
    <scope>NUCLEOTIDE SEQUENCE [LARGE SCALE GENOMIC DNA]</scope>
    <source>
        <strain evidence="16 17">ATCC 28485</strain>
    </source>
</reference>
<dbReference type="Pfam" id="PF02366">
    <property type="entry name" value="PMT"/>
    <property type="match status" value="1"/>
</dbReference>
<dbReference type="GO" id="GO:0004169">
    <property type="term" value="F:dolichyl-phosphate-mannose-protein mannosyltransferase activity"/>
    <property type="evidence" value="ECO:0007669"/>
    <property type="project" value="UniProtKB-UniRule"/>
</dbReference>
<evidence type="ECO:0000256" key="2">
    <source>
        <dbReference type="ARBA" id="ARBA00004922"/>
    </source>
</evidence>
<dbReference type="SMART" id="SM00472">
    <property type="entry name" value="MIR"/>
    <property type="match status" value="3"/>
</dbReference>